<dbReference type="Gramene" id="KZM90997">
    <property type="protein sequence ID" value="KZM90997"/>
    <property type="gene ID" value="DCAR_021638"/>
</dbReference>
<keyword evidence="2" id="KW-0472">Membrane</keyword>
<dbReference type="OMA" id="RFKENTY"/>
<sequence length="241" mass="27519">MDSSSIHKIHAINKNRKQELMSSLVLYTLTTMSCSLLVFSPFWYPPLCATVNVFLYVSLPKVVSVFFSAKFVFIVGNLIIFFLVSEFQKSKVPHSSEVHGATGQILQSSNKERKTPKFTLEEKGENIKMKLKCQQLAKGTTRRIVEKFEPQNEAAQHLGVQNCQMISIALKPKDINKVTHTYEESSMVREGCWEQKESNGKNPDGEELKSHEKDLNKMADDFIARVNKQRRLEAELYSIVE</sequence>
<protein>
    <submittedName>
        <fullName evidence="3">Uncharacterized protein</fullName>
    </submittedName>
</protein>
<accession>A0A164VXF2</accession>
<evidence type="ECO:0000256" key="1">
    <source>
        <dbReference type="SAM" id="MobiDB-lite"/>
    </source>
</evidence>
<gene>
    <name evidence="3" type="ORF">DCAR_0624588</name>
</gene>
<organism evidence="3 4">
    <name type="scientific">Daucus carota subsp. sativus</name>
    <name type="common">Carrot</name>
    <dbReference type="NCBI Taxonomy" id="79200"/>
    <lineage>
        <taxon>Eukaryota</taxon>
        <taxon>Viridiplantae</taxon>
        <taxon>Streptophyta</taxon>
        <taxon>Embryophyta</taxon>
        <taxon>Tracheophyta</taxon>
        <taxon>Spermatophyta</taxon>
        <taxon>Magnoliopsida</taxon>
        <taxon>eudicotyledons</taxon>
        <taxon>Gunneridae</taxon>
        <taxon>Pentapetalae</taxon>
        <taxon>asterids</taxon>
        <taxon>campanulids</taxon>
        <taxon>Apiales</taxon>
        <taxon>Apiaceae</taxon>
        <taxon>Apioideae</taxon>
        <taxon>Scandiceae</taxon>
        <taxon>Daucinae</taxon>
        <taxon>Daucus</taxon>
        <taxon>Daucus sect. Daucus</taxon>
    </lineage>
</organism>
<keyword evidence="2" id="KW-0812">Transmembrane</keyword>
<evidence type="ECO:0000313" key="4">
    <source>
        <dbReference type="Proteomes" id="UP000077755"/>
    </source>
</evidence>
<dbReference type="PANTHER" id="PTHR35762:SF2">
    <property type="entry name" value="TRANSMEMBRANE PROTEIN"/>
    <property type="match status" value="1"/>
</dbReference>
<reference evidence="3" key="1">
    <citation type="journal article" date="2016" name="Nat. Genet.">
        <title>A high-quality carrot genome assembly provides new insights into carotenoid accumulation and asterid genome evolution.</title>
        <authorList>
            <person name="Iorizzo M."/>
            <person name="Ellison S."/>
            <person name="Senalik D."/>
            <person name="Zeng P."/>
            <person name="Satapoomin P."/>
            <person name="Huang J."/>
            <person name="Bowman M."/>
            <person name="Iovene M."/>
            <person name="Sanseverino W."/>
            <person name="Cavagnaro P."/>
            <person name="Yildiz M."/>
            <person name="Macko-Podgorni A."/>
            <person name="Moranska E."/>
            <person name="Grzebelus E."/>
            <person name="Grzebelus D."/>
            <person name="Ashrafi H."/>
            <person name="Zheng Z."/>
            <person name="Cheng S."/>
            <person name="Spooner D."/>
            <person name="Van Deynze A."/>
            <person name="Simon P."/>
        </authorList>
    </citation>
    <scope>NUCLEOTIDE SEQUENCE</scope>
    <source>
        <tissue evidence="3">Leaf</tissue>
    </source>
</reference>
<feature type="region of interest" description="Disordered" evidence="1">
    <location>
        <begin position="98"/>
        <end position="117"/>
    </location>
</feature>
<evidence type="ECO:0000256" key="2">
    <source>
        <dbReference type="SAM" id="Phobius"/>
    </source>
</evidence>
<keyword evidence="2" id="KW-1133">Transmembrane helix</keyword>
<feature type="transmembrane region" description="Helical" evidence="2">
    <location>
        <begin position="24"/>
        <end position="44"/>
    </location>
</feature>
<reference evidence="3" key="2">
    <citation type="submission" date="2022-03" db="EMBL/GenBank/DDBJ databases">
        <title>Draft title - Genomic analysis of global carrot germplasm unveils the trajectory of domestication and the origin of high carotenoid orange carrot.</title>
        <authorList>
            <person name="Iorizzo M."/>
            <person name="Ellison S."/>
            <person name="Senalik D."/>
            <person name="Macko-Podgorni A."/>
            <person name="Grzebelus D."/>
            <person name="Bostan H."/>
            <person name="Rolling W."/>
            <person name="Curaba J."/>
            <person name="Simon P."/>
        </authorList>
    </citation>
    <scope>NUCLEOTIDE SEQUENCE</scope>
    <source>
        <tissue evidence="3">Leaf</tissue>
    </source>
</reference>
<dbReference type="Proteomes" id="UP000077755">
    <property type="component" value="Chromosome 6"/>
</dbReference>
<dbReference type="PANTHER" id="PTHR35762">
    <property type="entry name" value="TRANSMEMBRANE PROTEIN"/>
    <property type="match status" value="1"/>
</dbReference>
<feature type="transmembrane region" description="Helical" evidence="2">
    <location>
        <begin position="64"/>
        <end position="84"/>
    </location>
</feature>
<dbReference type="AlphaFoldDB" id="A0A164VXF2"/>
<name>A0A164VXF2_DAUCS</name>
<dbReference type="EMBL" id="CP093348">
    <property type="protein sequence ID" value="WOH05174.1"/>
    <property type="molecule type" value="Genomic_DNA"/>
</dbReference>
<evidence type="ECO:0000313" key="3">
    <source>
        <dbReference type="EMBL" id="WOH05174.1"/>
    </source>
</evidence>
<proteinExistence type="predicted"/>
<keyword evidence="4" id="KW-1185">Reference proteome</keyword>